<evidence type="ECO:0000313" key="6">
    <source>
        <dbReference type="EMBL" id="MCO5723767.1"/>
    </source>
</evidence>
<evidence type="ECO:0000256" key="5">
    <source>
        <dbReference type="SAM" id="Phobius"/>
    </source>
</evidence>
<feature type="transmembrane region" description="Helical" evidence="5">
    <location>
        <begin position="211"/>
        <end position="229"/>
    </location>
</feature>
<proteinExistence type="predicted"/>
<evidence type="ECO:0000256" key="4">
    <source>
        <dbReference type="ARBA" id="ARBA00023136"/>
    </source>
</evidence>
<accession>A0ABT1AUV9</accession>
<dbReference type="EMBL" id="JAMXIB010000001">
    <property type="protein sequence ID" value="MCO5723767.1"/>
    <property type="molecule type" value="Genomic_DNA"/>
</dbReference>
<dbReference type="PANTHER" id="PTHR11040:SF44">
    <property type="entry name" value="PROTEIN ZNTC-RELATED"/>
    <property type="match status" value="1"/>
</dbReference>
<dbReference type="PANTHER" id="PTHR11040">
    <property type="entry name" value="ZINC/IRON TRANSPORTER"/>
    <property type="match status" value="1"/>
</dbReference>
<feature type="transmembrane region" description="Helical" evidence="5">
    <location>
        <begin position="157"/>
        <end position="177"/>
    </location>
</feature>
<evidence type="ECO:0000256" key="3">
    <source>
        <dbReference type="ARBA" id="ARBA00022989"/>
    </source>
</evidence>
<evidence type="ECO:0000256" key="2">
    <source>
        <dbReference type="ARBA" id="ARBA00022692"/>
    </source>
</evidence>
<dbReference type="RefSeq" id="WP_252740133.1">
    <property type="nucleotide sequence ID" value="NZ_JAMXIB010000001.1"/>
</dbReference>
<feature type="transmembrane region" description="Helical" evidence="5">
    <location>
        <begin position="105"/>
        <end position="122"/>
    </location>
</feature>
<keyword evidence="7" id="KW-1185">Reference proteome</keyword>
<reference evidence="6 7" key="1">
    <citation type="submission" date="2022-06" db="EMBL/GenBank/DDBJ databases">
        <authorList>
            <person name="Xuan X."/>
        </authorList>
    </citation>
    <scope>NUCLEOTIDE SEQUENCE [LARGE SCALE GENOMIC DNA]</scope>
    <source>
        <strain evidence="6 7">2V75</strain>
    </source>
</reference>
<sequence length="230" mass="25261">MMPLTPFSPELILPALAVLLSFLMLLLLPGLRLKDHRLLLSFSGAFLLSVTLFELFPEVYTTADTKLTGVFIALGILVQIILEFFSKGAEHGHVHGERRQEYFPWPLFISLGLHAFLEGIPLSENQPVVWGIVVHKIPVALILGGFLLRSGLSGKAAWGFILAFALMTPLGTWVGSFEVISGIYNYLLALVIGMILHVSTIILFESSREHAVNLKKLGAIALGMILAYLL</sequence>
<organism evidence="6 7">
    <name type="scientific">Robiginitalea marina</name>
    <dbReference type="NCBI Taxonomy" id="2954105"/>
    <lineage>
        <taxon>Bacteria</taxon>
        <taxon>Pseudomonadati</taxon>
        <taxon>Bacteroidota</taxon>
        <taxon>Flavobacteriia</taxon>
        <taxon>Flavobacteriales</taxon>
        <taxon>Flavobacteriaceae</taxon>
        <taxon>Robiginitalea</taxon>
    </lineage>
</organism>
<comment type="caution">
    <text evidence="6">The sequence shown here is derived from an EMBL/GenBank/DDBJ whole genome shotgun (WGS) entry which is preliminary data.</text>
</comment>
<keyword evidence="3 5" id="KW-1133">Transmembrane helix</keyword>
<keyword evidence="4 5" id="KW-0472">Membrane</keyword>
<feature type="transmembrane region" description="Helical" evidence="5">
    <location>
        <begin position="68"/>
        <end position="85"/>
    </location>
</feature>
<comment type="subcellular location">
    <subcellularLocation>
        <location evidence="1">Membrane</location>
        <topology evidence="1">Multi-pass membrane protein</topology>
    </subcellularLocation>
</comment>
<gene>
    <name evidence="6" type="ORF">NG653_02785</name>
</gene>
<dbReference type="Proteomes" id="UP001206312">
    <property type="component" value="Unassembled WGS sequence"/>
</dbReference>
<evidence type="ECO:0000256" key="1">
    <source>
        <dbReference type="ARBA" id="ARBA00004141"/>
    </source>
</evidence>
<keyword evidence="2 5" id="KW-0812">Transmembrane</keyword>
<dbReference type="InterPro" id="IPR003689">
    <property type="entry name" value="ZIP"/>
</dbReference>
<feature type="transmembrane region" description="Helical" evidence="5">
    <location>
        <begin position="12"/>
        <end position="31"/>
    </location>
</feature>
<feature type="transmembrane region" description="Helical" evidence="5">
    <location>
        <begin position="38"/>
        <end position="56"/>
    </location>
</feature>
<name>A0ABT1AUV9_9FLAO</name>
<evidence type="ECO:0000313" key="7">
    <source>
        <dbReference type="Proteomes" id="UP001206312"/>
    </source>
</evidence>
<dbReference type="Pfam" id="PF02535">
    <property type="entry name" value="Zip"/>
    <property type="match status" value="1"/>
</dbReference>
<feature type="transmembrane region" description="Helical" evidence="5">
    <location>
        <begin position="128"/>
        <end position="148"/>
    </location>
</feature>
<feature type="transmembrane region" description="Helical" evidence="5">
    <location>
        <begin position="183"/>
        <end position="204"/>
    </location>
</feature>
<protein>
    <submittedName>
        <fullName evidence="6">ZIP family metal transporter</fullName>
    </submittedName>
</protein>